<keyword evidence="4" id="KW-0472">Membrane</keyword>
<organism evidence="10">
    <name type="scientific">Xenopus tropicalis</name>
    <name type="common">Western clawed frog</name>
    <name type="synonym">Silurana tropicalis</name>
    <dbReference type="NCBI Taxonomy" id="8364"/>
    <lineage>
        <taxon>Eukaryota</taxon>
        <taxon>Metazoa</taxon>
        <taxon>Chordata</taxon>
        <taxon>Craniata</taxon>
        <taxon>Vertebrata</taxon>
        <taxon>Euteleostomi</taxon>
        <taxon>Amphibia</taxon>
        <taxon>Batrachia</taxon>
        <taxon>Anura</taxon>
        <taxon>Pipoidea</taxon>
        <taxon>Pipidae</taxon>
        <taxon>Xenopodinae</taxon>
        <taxon>Xenopus</taxon>
        <taxon>Silurana</taxon>
    </lineage>
</organism>
<protein>
    <recommendedName>
        <fullName evidence="9">Receptor ligand binding region domain-containing protein</fullName>
    </recommendedName>
</protein>
<feature type="non-terminal residue" evidence="10">
    <location>
        <position position="744"/>
    </location>
</feature>
<keyword evidence="8" id="KW-0732">Signal</keyword>
<reference evidence="10" key="3">
    <citation type="submission" date="2016-05" db="EMBL/GenBank/DDBJ databases">
        <title>WGS assembly of Xenopus tropicalis.</title>
        <authorList>
            <person name="Sessions A."/>
            <person name="Jenkins J."/>
            <person name="Mitros T."/>
            <person name="Lyons J.T."/>
            <person name="Dichmann D.S."/>
            <person name="Robert J."/>
            <person name="Harland R.M."/>
            <person name="Rokhsar D.S."/>
        </authorList>
    </citation>
    <scope>NUCLEOTIDE SEQUENCE</scope>
    <source>
        <strain evidence="10">Nigerian</strain>
    </source>
</reference>
<evidence type="ECO:0000256" key="3">
    <source>
        <dbReference type="ARBA" id="ARBA00022989"/>
    </source>
</evidence>
<evidence type="ECO:0000256" key="2">
    <source>
        <dbReference type="ARBA" id="ARBA00022692"/>
    </source>
</evidence>
<dbReference type="AlphaFoldDB" id="A0A1B8Y681"/>
<dbReference type="InterPro" id="IPR000068">
    <property type="entry name" value="GPCR_3_Ca_sens_rcpt-rel"/>
</dbReference>
<dbReference type="EMBL" id="KV460417">
    <property type="protein sequence ID" value="OCA18471.1"/>
    <property type="molecule type" value="Genomic_DNA"/>
</dbReference>
<dbReference type="PANTHER" id="PTHR24061:SF599">
    <property type="entry name" value="G-PROTEIN COUPLED RECEPTORS FAMILY 3 PROFILE DOMAIN-CONTAINING PROTEIN"/>
    <property type="match status" value="1"/>
</dbReference>
<keyword evidence="6" id="KW-0325">Glycoprotein</keyword>
<dbReference type="PANTHER" id="PTHR24061">
    <property type="entry name" value="CALCIUM-SENSING RECEPTOR-RELATED"/>
    <property type="match status" value="1"/>
</dbReference>
<dbReference type="FunFam" id="3.40.50.2300:FF:000728">
    <property type="entry name" value="Uncharacterized protein"/>
    <property type="match status" value="1"/>
</dbReference>
<evidence type="ECO:0000259" key="9">
    <source>
        <dbReference type="Pfam" id="PF01094"/>
    </source>
</evidence>
<evidence type="ECO:0000256" key="4">
    <source>
        <dbReference type="ARBA" id="ARBA00023136"/>
    </source>
</evidence>
<feature type="region of interest" description="Disordered" evidence="7">
    <location>
        <begin position="462"/>
        <end position="491"/>
    </location>
</feature>
<dbReference type="SUPFAM" id="SSF53822">
    <property type="entry name" value="Periplasmic binding protein-like I"/>
    <property type="match status" value="1"/>
</dbReference>
<keyword evidence="3" id="KW-1133">Transmembrane helix</keyword>
<reference evidence="10" key="1">
    <citation type="submission" date="2009-11" db="EMBL/GenBank/DDBJ databases">
        <authorList>
            <consortium name="US DOE Joint Genome Institute (JGI-PGF)"/>
            <person name="Ottilar R."/>
            <person name="Schmutz J."/>
            <person name="Salamov A."/>
            <person name="Cheng J.F."/>
            <person name="Lucas S."/>
            <person name="Pitluck S."/>
            <person name="Gundlach H."/>
            <person name="Guo Y."/>
            <person name="Haberer G."/>
            <person name="Nasrallah J."/>
            <person name="Mayer K.F.X."/>
            <person name="van de Peer Y."/>
            <person name="Weigel D."/>
            <person name="Grigoriev I.V."/>
        </authorList>
    </citation>
    <scope>NUCLEOTIDE SEQUENCE</scope>
    <source>
        <strain evidence="10">Nigerian</strain>
    </source>
</reference>
<feature type="domain" description="Receptor ligand binding region" evidence="9">
    <location>
        <begin position="110"/>
        <end position="297"/>
    </location>
</feature>
<sequence>MAAGNSLNVLLYLLMLCVGPCRTEVLITNPACRLEITREYRHYKYIKEGDIMIGGVLTVSFKVRLLIEVYGVRKVRKSSHFLAEVRKQVRELVLSSPQKYRYLVEFLFLIKEINDNPSMLPNITLGYHIRDSCGDPRKALLSLFKISSGAWEPFPNYSCLRMRNIVGFIGDLESEPTISMAHILGVLGYPQISYGATDPSLSDRVAFPYIYRTLQSDEEEYIALCKLLKYFGWNWIGILKSDDYSGYRDHQLLLKHFSREGICVAFTINVGEDSHELNTDIIEKSSSNIIIICGDVSKVSYRASSAQFYLLSGKTLIFLSKWLNHVDALRSFILTVFSGSLMFVQKGIRDQLDPRFEEFSHSFHPLKYPKDDLLENMWLLQLSCLPKGKDKKKFTNQNNFAHNCSGKEKLTDIASYVNLYHSPSLILASPTLTHPRSGWSYTHSHLVWLVLHSLNPGLACPTLTHPRSGQSTLTHPRSGQSTLTHPRSGQSYSHSPLVWPVLHSLTPGLDNPTLTHPQSGQPYTHSPPVWSALYPVTPVWPVLHSLTPGMASPTLTHPRTGQSYTHSPPVWPVLHSLTPGLACPTLTHPQSGLSYTHSPPVWPVLHSLTPGLACPTCTHPRSGLSYTHSPPVWPVLHSLTPSLACPTLTHPRSGLSYTHSPPVWPVLHVLTPGLACPTLTHPRSGQSYTHSPPLHLHLKNVSYTSDGSPAVSFNERGEFVHQYEIVNPQFADDDTWSWDIVGNY</sequence>
<evidence type="ECO:0000313" key="10">
    <source>
        <dbReference type="EMBL" id="OCA18471.1"/>
    </source>
</evidence>
<evidence type="ECO:0000256" key="5">
    <source>
        <dbReference type="ARBA" id="ARBA00023170"/>
    </source>
</evidence>
<reference evidence="10" key="2">
    <citation type="journal article" date="2010" name="Science">
        <title>The genome of the Western clawed frog Xenopus tropicalis.</title>
        <authorList>
            <person name="Hellsten U."/>
            <person name="Harland R.M."/>
            <person name="Gilchrist M.J."/>
            <person name="Hendrix D."/>
            <person name="Jurka J."/>
            <person name="Kapitonov V."/>
            <person name="Ovcharenko I."/>
            <person name="Putnam N.H."/>
            <person name="Shu S."/>
            <person name="Taher L."/>
            <person name="Blitz I.L."/>
            <person name="Blumberg B."/>
            <person name="Dichmann D.S."/>
            <person name="Dubchak I."/>
            <person name="Amaya E."/>
            <person name="Detter J.C."/>
            <person name="Fletcher R."/>
            <person name="Gerhard D.S."/>
            <person name="Goodstein D."/>
            <person name="Graves T."/>
            <person name="Grigoriev I.V."/>
            <person name="Grimwood J."/>
            <person name="Kawashima T."/>
            <person name="Lindquist E."/>
            <person name="Lucas S.M."/>
            <person name="Mead P.E."/>
            <person name="Mitros T."/>
            <person name="Ogino H."/>
            <person name="Ohta Y."/>
            <person name="Poliakov A.V."/>
            <person name="Pollet N."/>
            <person name="Robert J."/>
            <person name="Salamov A."/>
            <person name="Sater A.K."/>
            <person name="Schmutz J."/>
            <person name="Terry A."/>
            <person name="Vize P.D."/>
            <person name="Warren W.C."/>
            <person name="Wells D."/>
            <person name="Wills A."/>
            <person name="Wilson R.K."/>
            <person name="Zimmerman L.B."/>
            <person name="Zorn A.M."/>
            <person name="Grainger R."/>
            <person name="Grammer T."/>
            <person name="Khokha M.K."/>
            <person name="Richardson P.M."/>
            <person name="Rokhsar D.S."/>
        </authorList>
    </citation>
    <scope>NUCLEOTIDE SEQUENCE [LARGE SCALE GENOMIC DNA]</scope>
    <source>
        <strain evidence="10">Nigerian</strain>
    </source>
</reference>
<evidence type="ECO:0000256" key="1">
    <source>
        <dbReference type="ARBA" id="ARBA00004141"/>
    </source>
</evidence>
<evidence type="ECO:0000256" key="8">
    <source>
        <dbReference type="SAM" id="SignalP"/>
    </source>
</evidence>
<evidence type="ECO:0000256" key="7">
    <source>
        <dbReference type="SAM" id="MobiDB-lite"/>
    </source>
</evidence>
<feature type="signal peptide" evidence="8">
    <location>
        <begin position="1"/>
        <end position="23"/>
    </location>
</feature>
<gene>
    <name evidence="10" type="ORF">XENTR_v900309061mg</name>
</gene>
<dbReference type="InterPro" id="IPR028082">
    <property type="entry name" value="Peripla_BP_I"/>
</dbReference>
<feature type="compositionally biased region" description="Polar residues" evidence="7">
    <location>
        <begin position="465"/>
        <end position="491"/>
    </location>
</feature>
<evidence type="ECO:0000256" key="6">
    <source>
        <dbReference type="ARBA" id="ARBA00023180"/>
    </source>
</evidence>
<accession>A0A1B8Y681</accession>
<keyword evidence="5" id="KW-0675">Receptor</keyword>
<dbReference type="InterPro" id="IPR000337">
    <property type="entry name" value="GPCR_3"/>
</dbReference>
<dbReference type="GO" id="GO:0004930">
    <property type="term" value="F:G protein-coupled receptor activity"/>
    <property type="evidence" value="ECO:0007669"/>
    <property type="project" value="InterPro"/>
</dbReference>
<dbReference type="FunFam" id="3.40.50.2300:FF:000112">
    <property type="entry name" value="Uncharacterized protein"/>
    <property type="match status" value="1"/>
</dbReference>
<dbReference type="PRINTS" id="PR00248">
    <property type="entry name" value="GPCRMGR"/>
</dbReference>
<dbReference type="Gene3D" id="3.40.50.2300">
    <property type="match status" value="4"/>
</dbReference>
<dbReference type="Pfam" id="PF01094">
    <property type="entry name" value="ANF_receptor"/>
    <property type="match status" value="1"/>
</dbReference>
<feature type="chain" id="PRO_5008619517" description="Receptor ligand binding region domain-containing protein" evidence="8">
    <location>
        <begin position="24"/>
        <end position="744"/>
    </location>
</feature>
<dbReference type="InterPro" id="IPR001828">
    <property type="entry name" value="ANF_lig-bd_rcpt"/>
</dbReference>
<dbReference type="GO" id="GO:0016020">
    <property type="term" value="C:membrane"/>
    <property type="evidence" value="ECO:0007669"/>
    <property type="project" value="UniProtKB-SubCell"/>
</dbReference>
<keyword evidence="2" id="KW-0812">Transmembrane</keyword>
<name>A0A1B8Y681_XENTR</name>
<comment type="subcellular location">
    <subcellularLocation>
        <location evidence="1">Membrane</location>
        <topology evidence="1">Multi-pass membrane protein</topology>
    </subcellularLocation>
</comment>
<proteinExistence type="predicted"/>